<evidence type="ECO:0000256" key="1">
    <source>
        <dbReference type="SAM" id="MobiDB-lite"/>
    </source>
</evidence>
<evidence type="ECO:0000313" key="3">
    <source>
        <dbReference type="Proteomes" id="UP000218022"/>
    </source>
</evidence>
<evidence type="ECO:0000313" key="2">
    <source>
        <dbReference type="EMBL" id="PCE28234.1"/>
    </source>
</evidence>
<organism evidence="2 3">
    <name type="scientific">Paraburkholderia acidicola</name>
    <dbReference type="NCBI Taxonomy" id="1912599"/>
    <lineage>
        <taxon>Bacteria</taxon>
        <taxon>Pseudomonadati</taxon>
        <taxon>Pseudomonadota</taxon>
        <taxon>Betaproteobacteria</taxon>
        <taxon>Burkholderiales</taxon>
        <taxon>Burkholderiaceae</taxon>
        <taxon>Paraburkholderia</taxon>
    </lineage>
</organism>
<evidence type="ECO:0008006" key="4">
    <source>
        <dbReference type="Google" id="ProtNLM"/>
    </source>
</evidence>
<dbReference type="AlphaFoldDB" id="A0A2A4F6M1"/>
<protein>
    <recommendedName>
        <fullName evidence="4">Lipoprotein</fullName>
    </recommendedName>
</protein>
<reference evidence="2 3" key="1">
    <citation type="submission" date="2017-01" db="EMBL/GenBank/DDBJ databases">
        <title>Whole-Genome Shotgun Sequencing of Two beta-Proteobacterial Species in Search of the Bulgecin Biosynthetic Cluster.</title>
        <authorList>
            <person name="Horsman M.E."/>
            <person name="Marous D.R."/>
            <person name="Li R."/>
            <person name="Oliver R.A."/>
            <person name="Byun B."/>
            <person name="Emrich S.J."/>
            <person name="Boggess B."/>
            <person name="Townsend C.A."/>
            <person name="Mobashery S."/>
        </authorList>
    </citation>
    <scope>NUCLEOTIDE SEQUENCE [LARGE SCALE GENOMIC DNA]</scope>
    <source>
        <strain evidence="2 3">ATCC 31363</strain>
    </source>
</reference>
<comment type="caution">
    <text evidence="2">The sequence shown here is derived from an EMBL/GenBank/DDBJ whole genome shotgun (WGS) entry which is preliminary data.</text>
</comment>
<gene>
    <name evidence="2" type="ORF">BWP39_06890</name>
</gene>
<proteinExistence type="predicted"/>
<dbReference type="RefSeq" id="WP_096718629.1">
    <property type="nucleotide sequence ID" value="NZ_MTZV01000002.1"/>
</dbReference>
<dbReference type="EMBL" id="MTZV01000002">
    <property type="protein sequence ID" value="PCE28234.1"/>
    <property type="molecule type" value="Genomic_DNA"/>
</dbReference>
<dbReference type="PROSITE" id="PS51257">
    <property type="entry name" value="PROKAR_LIPOPROTEIN"/>
    <property type="match status" value="1"/>
</dbReference>
<name>A0A2A4F6M1_9BURK</name>
<sequence>MNPKIVVVAACLALAACGGDGVSDGSGSGSSHTGGGTSGTGTSGTGGTGPTSGNGSVRTMTYEALAAPSDATSFLAQLNAEGARGYRYIVEQGFSGAVTNVFINDGANTYSYEFQSADNTQAGFLAQANQEGAKGFRYDGPASFGSLYRHQGNSSATYTYAAAAQPTSSAAFLTQANAQGQNGYWYYGPIQLNSALTSLYIKDNSSASTYTYDAVTPPQSIGDFVTQANNEGAKGYRFKGPLGFGTDAAAVYVKDQTQSPTFTYQSQASQTTSAAFIQQANAQGAQSEAYLGDLAFASTPSSLYFLATGCTGFLCSSLNTFTQN</sequence>
<accession>A0A2A4F6M1</accession>
<feature type="compositionally biased region" description="Gly residues" evidence="1">
    <location>
        <begin position="24"/>
        <end position="52"/>
    </location>
</feature>
<feature type="region of interest" description="Disordered" evidence="1">
    <location>
        <begin position="24"/>
        <end position="57"/>
    </location>
</feature>
<dbReference type="Proteomes" id="UP000218022">
    <property type="component" value="Unassembled WGS sequence"/>
</dbReference>